<protein>
    <submittedName>
        <fullName evidence="1">Uncharacterized protein</fullName>
    </submittedName>
</protein>
<dbReference type="EMBL" id="LAZR01003102">
    <property type="protein sequence ID" value="KKN21973.1"/>
    <property type="molecule type" value="Genomic_DNA"/>
</dbReference>
<dbReference type="AlphaFoldDB" id="A0A0F9RXS1"/>
<evidence type="ECO:0000313" key="1">
    <source>
        <dbReference type="EMBL" id="KKN21973.1"/>
    </source>
</evidence>
<accession>A0A0F9RXS1</accession>
<name>A0A0F9RXS1_9ZZZZ</name>
<proteinExistence type="predicted"/>
<organism evidence="1">
    <name type="scientific">marine sediment metagenome</name>
    <dbReference type="NCBI Taxonomy" id="412755"/>
    <lineage>
        <taxon>unclassified sequences</taxon>
        <taxon>metagenomes</taxon>
        <taxon>ecological metagenomes</taxon>
    </lineage>
</organism>
<gene>
    <name evidence="1" type="ORF">LCGC14_0919780</name>
</gene>
<sequence>MNKTNGTTLTFEFDKATQRKFRYKQVLPAHDDPTRDAECPMLYLDKDFVKKRLGNTQVIEVVVKGLLPDA</sequence>
<comment type="caution">
    <text evidence="1">The sequence shown here is derived from an EMBL/GenBank/DDBJ whole genome shotgun (WGS) entry which is preliminary data.</text>
</comment>
<reference evidence="1" key="1">
    <citation type="journal article" date="2015" name="Nature">
        <title>Complex archaea that bridge the gap between prokaryotes and eukaryotes.</title>
        <authorList>
            <person name="Spang A."/>
            <person name="Saw J.H."/>
            <person name="Jorgensen S.L."/>
            <person name="Zaremba-Niedzwiedzka K."/>
            <person name="Martijn J."/>
            <person name="Lind A.E."/>
            <person name="van Eijk R."/>
            <person name="Schleper C."/>
            <person name="Guy L."/>
            <person name="Ettema T.J."/>
        </authorList>
    </citation>
    <scope>NUCLEOTIDE SEQUENCE</scope>
</reference>